<dbReference type="GO" id="GO:0008236">
    <property type="term" value="F:serine-type peptidase activity"/>
    <property type="evidence" value="ECO:0007669"/>
    <property type="project" value="UniProtKB-KW"/>
</dbReference>
<comment type="caution">
    <text evidence="5">The sequence shown here is derived from an EMBL/GenBank/DDBJ whole genome shotgun (WGS) entry which is preliminary data.</text>
</comment>
<dbReference type="Proteomes" id="UP000187172">
    <property type="component" value="Unassembled WGS sequence"/>
</dbReference>
<dbReference type="CDD" id="cd03146">
    <property type="entry name" value="GAT1_Peptidase_E"/>
    <property type="match status" value="1"/>
</dbReference>
<dbReference type="Pfam" id="PF03575">
    <property type="entry name" value="Peptidase_S51"/>
    <property type="match status" value="1"/>
</dbReference>
<dbReference type="InterPro" id="IPR005320">
    <property type="entry name" value="Peptidase_S51"/>
</dbReference>
<sequence length="257" mass="27734">MGGGGFSMEPDNPLLDLYILQQAGTGRPKVCFVPTASSDAQGYIDRFYDAFQRLECTPSHLSLVSPPTFDLEDFILDKDIIYVGGGNTKSMLAVWKERSVDRYLKTAWENGVILSGLSAGSICWFEEGVTDSIPGDLTRLEGLGLLSGSHCPHYDGEADRRPSYHRLIQSGQIGGGIAADDGAALHYVDGVFHRAVSSRPEAKAYEVQAVEGHVVETVIPTVYGGSGPGYDITGIPNTDKEDAAWARKPFCSICSRP</sequence>
<keyword evidence="3" id="KW-0378">Hydrolase</keyword>
<accession>A0A1R1EJD7</accession>
<protein>
    <submittedName>
        <fullName evidence="5">Peptidase E</fullName>
    </submittedName>
</protein>
<reference evidence="5 6" key="1">
    <citation type="submission" date="2016-11" db="EMBL/GenBank/DDBJ databases">
        <title>Paenibacillus species isolates.</title>
        <authorList>
            <person name="Beno S.M."/>
        </authorList>
    </citation>
    <scope>NUCLEOTIDE SEQUENCE [LARGE SCALE GENOMIC DNA]</scope>
    <source>
        <strain evidence="5 6">FSL R5-0378</strain>
    </source>
</reference>
<dbReference type="STRING" id="297318.BK138_23770"/>
<proteinExistence type="inferred from homology"/>
<comment type="similarity">
    <text evidence="1">Belongs to the peptidase S51 family.</text>
</comment>
<dbReference type="PANTHER" id="PTHR20842:SF0">
    <property type="entry name" value="ALPHA-ASPARTYL DIPEPTIDASE"/>
    <property type="match status" value="1"/>
</dbReference>
<keyword evidence="2" id="KW-0645">Protease</keyword>
<evidence type="ECO:0000256" key="1">
    <source>
        <dbReference type="ARBA" id="ARBA00006534"/>
    </source>
</evidence>
<evidence type="ECO:0000256" key="2">
    <source>
        <dbReference type="ARBA" id="ARBA00022670"/>
    </source>
</evidence>
<dbReference type="EMBL" id="MRTP01000008">
    <property type="protein sequence ID" value="OMF51862.1"/>
    <property type="molecule type" value="Genomic_DNA"/>
</dbReference>
<dbReference type="AlphaFoldDB" id="A0A1R1EJD7"/>
<dbReference type="GO" id="GO:0006508">
    <property type="term" value="P:proteolysis"/>
    <property type="evidence" value="ECO:0007669"/>
    <property type="project" value="UniProtKB-KW"/>
</dbReference>
<keyword evidence="6" id="KW-1185">Reference proteome</keyword>
<dbReference type="SUPFAM" id="SSF52317">
    <property type="entry name" value="Class I glutamine amidotransferase-like"/>
    <property type="match status" value="1"/>
</dbReference>
<evidence type="ECO:0000256" key="4">
    <source>
        <dbReference type="ARBA" id="ARBA00022825"/>
    </source>
</evidence>
<gene>
    <name evidence="5" type="ORF">BK138_23770</name>
</gene>
<dbReference type="InterPro" id="IPR029062">
    <property type="entry name" value="Class_I_gatase-like"/>
</dbReference>
<evidence type="ECO:0000256" key="3">
    <source>
        <dbReference type="ARBA" id="ARBA00022801"/>
    </source>
</evidence>
<dbReference type="PANTHER" id="PTHR20842">
    <property type="entry name" value="PROTEASE S51 ALPHA-ASPARTYL DIPEPTIDASE"/>
    <property type="match status" value="1"/>
</dbReference>
<organism evidence="5 6">
    <name type="scientific">Paenibacillus rhizosphaerae</name>
    <dbReference type="NCBI Taxonomy" id="297318"/>
    <lineage>
        <taxon>Bacteria</taxon>
        <taxon>Bacillati</taxon>
        <taxon>Bacillota</taxon>
        <taxon>Bacilli</taxon>
        <taxon>Bacillales</taxon>
        <taxon>Paenibacillaceae</taxon>
        <taxon>Paenibacillus</taxon>
    </lineage>
</organism>
<evidence type="ECO:0000313" key="6">
    <source>
        <dbReference type="Proteomes" id="UP000187172"/>
    </source>
</evidence>
<evidence type="ECO:0000313" key="5">
    <source>
        <dbReference type="EMBL" id="OMF51862.1"/>
    </source>
</evidence>
<dbReference type="Gene3D" id="3.40.50.880">
    <property type="match status" value="1"/>
</dbReference>
<name>A0A1R1EJD7_9BACL</name>
<keyword evidence="4" id="KW-0720">Serine protease</keyword>